<keyword evidence="1" id="KW-0285">Flavoprotein</keyword>
<dbReference type="InterPro" id="IPR050097">
    <property type="entry name" value="Ferredoxin-NADP_redctase_2"/>
</dbReference>
<keyword evidence="2" id="KW-0560">Oxidoreductase</keyword>
<comment type="caution">
    <text evidence="5">The sequence shown here is derived from an EMBL/GenBank/DDBJ whole genome shotgun (WGS) entry which is preliminary data.</text>
</comment>
<reference evidence="5" key="1">
    <citation type="submission" date="2022-08" db="EMBL/GenBank/DDBJ databases">
        <authorList>
            <person name="Deng Y."/>
            <person name="Han X.-F."/>
            <person name="Zhang Y.-Q."/>
        </authorList>
    </citation>
    <scope>NUCLEOTIDE SEQUENCE</scope>
    <source>
        <strain evidence="5">CPCC 205716</strain>
    </source>
</reference>
<dbReference type="InterPro" id="IPR036188">
    <property type="entry name" value="FAD/NAD-bd_sf"/>
</dbReference>
<dbReference type="SMART" id="SM00100">
    <property type="entry name" value="cNMP"/>
    <property type="match status" value="1"/>
</dbReference>
<keyword evidence="6" id="KW-1185">Reference proteome</keyword>
<dbReference type="Proteomes" id="UP001165580">
    <property type="component" value="Unassembled WGS sequence"/>
</dbReference>
<feature type="domain" description="Cyclic nucleotide-binding" evidence="4">
    <location>
        <begin position="18"/>
        <end position="139"/>
    </location>
</feature>
<dbReference type="PRINTS" id="PR00469">
    <property type="entry name" value="PNDRDTASEII"/>
</dbReference>
<dbReference type="InterPro" id="IPR023753">
    <property type="entry name" value="FAD/NAD-binding_dom"/>
</dbReference>
<dbReference type="Pfam" id="PF00027">
    <property type="entry name" value="cNMP_binding"/>
    <property type="match status" value="1"/>
</dbReference>
<evidence type="ECO:0000313" key="6">
    <source>
        <dbReference type="Proteomes" id="UP001165580"/>
    </source>
</evidence>
<comment type="catalytic activity">
    <reaction evidence="3">
        <text>[thioredoxin]-dithiol + NADP(+) = [thioredoxin]-disulfide + NADPH + H(+)</text>
        <dbReference type="Rhea" id="RHEA:20345"/>
        <dbReference type="Rhea" id="RHEA-COMP:10698"/>
        <dbReference type="Rhea" id="RHEA-COMP:10700"/>
        <dbReference type="ChEBI" id="CHEBI:15378"/>
        <dbReference type="ChEBI" id="CHEBI:29950"/>
        <dbReference type="ChEBI" id="CHEBI:50058"/>
        <dbReference type="ChEBI" id="CHEBI:57783"/>
        <dbReference type="ChEBI" id="CHEBI:58349"/>
        <dbReference type="EC" id="1.8.1.9"/>
    </reaction>
</comment>
<organism evidence="5 6">
    <name type="scientific">Herbiconiux gentiana</name>
    <dbReference type="NCBI Taxonomy" id="2970912"/>
    <lineage>
        <taxon>Bacteria</taxon>
        <taxon>Bacillati</taxon>
        <taxon>Actinomycetota</taxon>
        <taxon>Actinomycetes</taxon>
        <taxon>Micrococcales</taxon>
        <taxon>Microbacteriaceae</taxon>
        <taxon>Herbiconiux</taxon>
    </lineage>
</organism>
<dbReference type="Gene3D" id="2.60.120.10">
    <property type="entry name" value="Jelly Rolls"/>
    <property type="match status" value="1"/>
</dbReference>
<dbReference type="InterPro" id="IPR014710">
    <property type="entry name" value="RmlC-like_jellyroll"/>
</dbReference>
<sequence>MSEFLRPEGTAPTDVADAFSHLEPALIERLERYGEVLEMQPGTVLYLAGRDEQELFFVLRGAVEILGYAPVSAESDVLVRYAPGEVGGELALLTGQKSFVTAQVTVPSTIRRFSSAELRRIMDDETELSDALLRMFVARRELLRSGVVANSIEIIGDSHSSASLELRSYAARQGVPHLWFDAESETGRRRMVETGLTSTDLPMVYSAKGVFPSTTPGELAEVLGLTFPAAGRDVELLVIGAGPAGMAAAVYGASEGLQTVVLDAVSIGGQAAASARIENYLGFPSGISGAELLKQSTFQAEKFGAQIYTPCRVERLDSSSGVLRIELSDGAVLAPRAVIIASGAKYRALPLNRWDEFEMTSIYYAATDIEVRECAGHPVVVVGGANSAGQAALYLATAGSDVTIVVRGDIRAKMSSYLVDRVTATPQIHVLDRSEITTLHGSRLLEAVTVGGSDGEQLIDCTALFCFAGATPQTEWLSDIGTDAEGFILTDTDVTTEEGDVWANLGRNPLPFETTIPMVFAVGDVRHGSMKRVAAAVGEGASAVHSVHRGIGWT</sequence>
<dbReference type="RefSeq" id="WP_259485725.1">
    <property type="nucleotide sequence ID" value="NZ_JANTEZ010000002.1"/>
</dbReference>
<dbReference type="PANTHER" id="PTHR48105">
    <property type="entry name" value="THIOREDOXIN REDUCTASE 1-RELATED-RELATED"/>
    <property type="match status" value="1"/>
</dbReference>
<dbReference type="EMBL" id="JANTEZ010000002">
    <property type="protein sequence ID" value="MCS5714199.1"/>
    <property type="molecule type" value="Genomic_DNA"/>
</dbReference>
<evidence type="ECO:0000256" key="2">
    <source>
        <dbReference type="ARBA" id="ARBA00023002"/>
    </source>
</evidence>
<dbReference type="SUPFAM" id="SSF51905">
    <property type="entry name" value="FAD/NAD(P)-binding domain"/>
    <property type="match status" value="1"/>
</dbReference>
<dbReference type="Gene3D" id="3.50.50.60">
    <property type="entry name" value="FAD/NAD(P)-binding domain"/>
    <property type="match status" value="2"/>
</dbReference>
<dbReference type="CDD" id="cd00038">
    <property type="entry name" value="CAP_ED"/>
    <property type="match status" value="1"/>
</dbReference>
<evidence type="ECO:0000256" key="3">
    <source>
        <dbReference type="ARBA" id="ARBA00048132"/>
    </source>
</evidence>
<accession>A0ABT2GH15</accession>
<dbReference type="PRINTS" id="PR00368">
    <property type="entry name" value="FADPNR"/>
</dbReference>
<dbReference type="PROSITE" id="PS50042">
    <property type="entry name" value="CNMP_BINDING_3"/>
    <property type="match status" value="1"/>
</dbReference>
<gene>
    <name evidence="5" type="ORF">NVV95_06490</name>
</gene>
<evidence type="ECO:0000313" key="5">
    <source>
        <dbReference type="EMBL" id="MCS5714199.1"/>
    </source>
</evidence>
<evidence type="ECO:0000256" key="1">
    <source>
        <dbReference type="ARBA" id="ARBA00022630"/>
    </source>
</evidence>
<dbReference type="InterPro" id="IPR018490">
    <property type="entry name" value="cNMP-bd_dom_sf"/>
</dbReference>
<dbReference type="SUPFAM" id="SSF51206">
    <property type="entry name" value="cAMP-binding domain-like"/>
    <property type="match status" value="1"/>
</dbReference>
<name>A0ABT2GH15_9MICO</name>
<protein>
    <submittedName>
        <fullName evidence="5">FAD-dependent oxidoreductase</fullName>
    </submittedName>
</protein>
<evidence type="ECO:0000259" key="4">
    <source>
        <dbReference type="PROSITE" id="PS50042"/>
    </source>
</evidence>
<dbReference type="InterPro" id="IPR000595">
    <property type="entry name" value="cNMP-bd_dom"/>
</dbReference>
<proteinExistence type="predicted"/>
<dbReference type="Pfam" id="PF07992">
    <property type="entry name" value="Pyr_redox_2"/>
    <property type="match status" value="1"/>
</dbReference>